<dbReference type="Proteomes" id="UP000249886">
    <property type="component" value="Unassembled WGS sequence"/>
</dbReference>
<dbReference type="InterPro" id="IPR036086">
    <property type="entry name" value="ParB/Sulfiredoxin_sf"/>
</dbReference>
<dbReference type="SMART" id="SM00470">
    <property type="entry name" value="ParB"/>
    <property type="match status" value="1"/>
</dbReference>
<dbReference type="Gene3D" id="3.90.1530.30">
    <property type="match status" value="1"/>
</dbReference>
<dbReference type="PANTHER" id="PTHR33375">
    <property type="entry name" value="CHROMOSOME-PARTITIONING PROTEIN PARB-RELATED"/>
    <property type="match status" value="1"/>
</dbReference>
<dbReference type="RefSeq" id="WP_005526754.1">
    <property type="nucleotide sequence ID" value="NZ_CP050134.2"/>
</dbReference>
<feature type="domain" description="ParB-like N-terminal" evidence="5">
    <location>
        <begin position="69"/>
        <end position="158"/>
    </location>
</feature>
<dbReference type="CDD" id="cd16393">
    <property type="entry name" value="SPO0J_N"/>
    <property type="match status" value="1"/>
</dbReference>
<keyword evidence="3" id="KW-0238">DNA-binding</keyword>
<dbReference type="InterPro" id="IPR041468">
    <property type="entry name" value="HTH_ParB/Spo0J"/>
</dbReference>
<evidence type="ECO:0000256" key="2">
    <source>
        <dbReference type="ARBA" id="ARBA00022829"/>
    </source>
</evidence>
<comment type="similarity">
    <text evidence="1">Belongs to the ParB family.</text>
</comment>
<name>A0A6H9XJS4_9CORY</name>
<reference evidence="6 7" key="1">
    <citation type="submission" date="2018-06" db="EMBL/GenBank/DDBJ databases">
        <authorList>
            <consortium name="Pathogen Informatics"/>
            <person name="Doyle S."/>
        </authorList>
    </citation>
    <scope>NUCLEOTIDE SEQUENCE [LARGE SCALE GENOMIC DNA]</scope>
    <source>
        <strain evidence="6 7">NCTC10254</strain>
    </source>
</reference>
<evidence type="ECO:0000256" key="1">
    <source>
        <dbReference type="ARBA" id="ARBA00006295"/>
    </source>
</evidence>
<dbReference type="FunFam" id="3.90.1530.30:FF:000001">
    <property type="entry name" value="Chromosome partitioning protein ParB"/>
    <property type="match status" value="1"/>
</dbReference>
<feature type="compositionally biased region" description="Low complexity" evidence="4">
    <location>
        <begin position="344"/>
        <end position="360"/>
    </location>
</feature>
<dbReference type="GO" id="GO:0003677">
    <property type="term" value="F:DNA binding"/>
    <property type="evidence" value="ECO:0007669"/>
    <property type="project" value="UniProtKB-KW"/>
</dbReference>
<dbReference type="Pfam" id="PF17762">
    <property type="entry name" value="HTH_ParB"/>
    <property type="match status" value="1"/>
</dbReference>
<dbReference type="SUPFAM" id="SSF110849">
    <property type="entry name" value="ParB/Sulfiredoxin"/>
    <property type="match status" value="1"/>
</dbReference>
<keyword evidence="2" id="KW-0159">Chromosome partition</keyword>
<dbReference type="InterPro" id="IPR003115">
    <property type="entry name" value="ParB_N"/>
</dbReference>
<dbReference type="GO" id="GO:0005694">
    <property type="term" value="C:chromosome"/>
    <property type="evidence" value="ECO:0007669"/>
    <property type="project" value="TreeGrafter"/>
</dbReference>
<comment type="caution">
    <text evidence="6">The sequence shown here is derived from an EMBL/GenBank/DDBJ whole genome shotgun (WGS) entry which is preliminary data.</text>
</comment>
<evidence type="ECO:0000313" key="7">
    <source>
        <dbReference type="Proteomes" id="UP000249886"/>
    </source>
</evidence>
<evidence type="ECO:0000259" key="5">
    <source>
        <dbReference type="SMART" id="SM00470"/>
    </source>
</evidence>
<protein>
    <submittedName>
        <fullName evidence="6">Chromosome partitioning protein ParB</fullName>
    </submittedName>
</protein>
<evidence type="ECO:0000313" key="6">
    <source>
        <dbReference type="EMBL" id="SPW24470.1"/>
    </source>
</evidence>
<dbReference type="FunFam" id="1.10.10.2830:FF:000001">
    <property type="entry name" value="Chromosome partitioning protein ParB"/>
    <property type="match status" value="1"/>
</dbReference>
<evidence type="ECO:0000256" key="3">
    <source>
        <dbReference type="ARBA" id="ARBA00023125"/>
    </source>
</evidence>
<dbReference type="GeneID" id="84574713"/>
<dbReference type="GO" id="GO:0007059">
    <property type="term" value="P:chromosome segregation"/>
    <property type="evidence" value="ECO:0007669"/>
    <property type="project" value="UniProtKB-KW"/>
</dbReference>
<dbReference type="SUPFAM" id="SSF109709">
    <property type="entry name" value="KorB DNA-binding domain-like"/>
    <property type="match status" value="1"/>
</dbReference>
<organism evidence="6 7">
    <name type="scientific">Corynebacterium matruchotii</name>
    <dbReference type="NCBI Taxonomy" id="43768"/>
    <lineage>
        <taxon>Bacteria</taxon>
        <taxon>Bacillati</taxon>
        <taxon>Actinomycetota</taxon>
        <taxon>Actinomycetes</taxon>
        <taxon>Mycobacteriales</taxon>
        <taxon>Corynebacteriaceae</taxon>
        <taxon>Corynebacterium</taxon>
    </lineage>
</organism>
<gene>
    <name evidence="6" type="primary">parB</name>
    <name evidence="6" type="ORF">NCTC10254_00851</name>
</gene>
<sequence length="360" mass="38774">MTARKGGLGRGLAALITNQPDSRLGDNAADIVIGGARKPEPDAEETPTSAALRPQLEVVPETELAAHYQEIPTDLIDPNPKNPRKVFDNFDLDELVHSIKEFGLLQPIVVRRSGDRYELVMGERRWRAATQAGLDTIPAIVRKTDDDSMLRDALLENVHRVQLNPLEEAAAYEQLLEEFGVTQSELADKLGRSRPVVTNMLRLLKLPVAVQQKVAAGVLSAGHARALLAINEDQEGQERLANRIVSEGLSVRATEEAVVLLSHGETGPVRKCAKAPMPEYLTTAAESLADNLDTKVSVSMGKHKGRIVVEFGGKDDFERIMGLLSGDESAGPVADLAETAGITDAVLPPADAPDPADSTE</sequence>
<evidence type="ECO:0000256" key="4">
    <source>
        <dbReference type="SAM" id="MobiDB-lite"/>
    </source>
</evidence>
<feature type="region of interest" description="Disordered" evidence="4">
    <location>
        <begin position="341"/>
        <end position="360"/>
    </location>
</feature>
<dbReference type="GO" id="GO:0045881">
    <property type="term" value="P:positive regulation of sporulation resulting in formation of a cellular spore"/>
    <property type="evidence" value="ECO:0007669"/>
    <property type="project" value="TreeGrafter"/>
</dbReference>
<dbReference type="Pfam" id="PF02195">
    <property type="entry name" value="ParB_N"/>
    <property type="match status" value="1"/>
</dbReference>
<proteinExistence type="inferred from homology"/>
<dbReference type="NCBIfam" id="TIGR00180">
    <property type="entry name" value="parB_part"/>
    <property type="match status" value="1"/>
</dbReference>
<dbReference type="AlphaFoldDB" id="A0A6H9XJS4"/>
<dbReference type="Gene3D" id="1.10.10.2830">
    <property type="match status" value="1"/>
</dbReference>
<dbReference type="InterPro" id="IPR050336">
    <property type="entry name" value="Chromosome_partition/occlusion"/>
</dbReference>
<accession>A0A6H9XJS4</accession>
<dbReference type="EMBL" id="UARK01000001">
    <property type="protein sequence ID" value="SPW24470.1"/>
    <property type="molecule type" value="Genomic_DNA"/>
</dbReference>
<dbReference type="InterPro" id="IPR004437">
    <property type="entry name" value="ParB/RepB/Spo0J"/>
</dbReference>
<dbReference type="PANTHER" id="PTHR33375:SF1">
    <property type="entry name" value="CHROMOSOME-PARTITIONING PROTEIN PARB-RELATED"/>
    <property type="match status" value="1"/>
</dbReference>